<sequence>MINRKRSKKMEKNGPIGLIDSGIGGFTVLKELQDRLPNENYLYFGDSMRMPYGERENDEIIFLANAIIRDLENRGVKAIVLACNTISSLISELTSRVPLFSVIEAGVQETLNWRKSGLVGLIATTATVKNRGYEREMELWTKDVKYIAQGTCTLGKVINDGNGNLKLLKKNIEEAVEPIILKGIKRGIVIEELLLGCTHFPIVSGTIRQMYPELTLINPANGLVRQLDKHLKEFDYYNTEETAGSGSTKILTTGDYDIFERMIKELDLNCDALEMTELKLS</sequence>
<evidence type="ECO:0000313" key="8">
    <source>
        <dbReference type="EMBL" id="MBC3887294.1"/>
    </source>
</evidence>
<keyword evidence="3 7" id="KW-0133">Cell shape</keyword>
<evidence type="ECO:0000256" key="5">
    <source>
        <dbReference type="ARBA" id="ARBA00023235"/>
    </source>
</evidence>
<protein>
    <recommendedName>
        <fullName evidence="2 7">Glutamate racemase</fullName>
        <ecNumber evidence="2 7">5.1.1.3</ecNumber>
    </recommendedName>
</protein>
<dbReference type="GO" id="GO:0071555">
    <property type="term" value="P:cell wall organization"/>
    <property type="evidence" value="ECO:0007669"/>
    <property type="project" value="UniProtKB-KW"/>
</dbReference>
<dbReference type="GO" id="GO:0009252">
    <property type="term" value="P:peptidoglycan biosynthetic process"/>
    <property type="evidence" value="ECO:0007669"/>
    <property type="project" value="UniProtKB-UniRule"/>
</dbReference>
<reference evidence="8" key="1">
    <citation type="submission" date="2019-10" db="EMBL/GenBank/DDBJ databases">
        <authorList>
            <person name="Ross D.E."/>
            <person name="Gulliver D."/>
        </authorList>
    </citation>
    <scope>NUCLEOTIDE SEQUENCE</scope>
    <source>
        <strain evidence="8">DER-2019</strain>
    </source>
</reference>
<feature type="active site" description="Proton donor/acceptor" evidence="7">
    <location>
        <position position="83"/>
    </location>
</feature>
<comment type="caution">
    <text evidence="8">The sequence shown here is derived from an EMBL/GenBank/DDBJ whole genome shotgun (WGS) entry which is preliminary data.</text>
</comment>
<proteinExistence type="inferred from homology"/>
<dbReference type="PROSITE" id="PS00924">
    <property type="entry name" value="ASP_GLU_RACEMASE_2"/>
    <property type="match status" value="1"/>
</dbReference>
<comment type="similarity">
    <text evidence="7">Belongs to the aspartate/glutamate racemases family.</text>
</comment>
<dbReference type="HAMAP" id="MF_00258">
    <property type="entry name" value="Glu_racemase"/>
    <property type="match status" value="1"/>
</dbReference>
<evidence type="ECO:0000256" key="6">
    <source>
        <dbReference type="ARBA" id="ARBA00023316"/>
    </source>
</evidence>
<evidence type="ECO:0000256" key="2">
    <source>
        <dbReference type="ARBA" id="ARBA00013090"/>
    </source>
</evidence>
<evidence type="ECO:0000256" key="1">
    <source>
        <dbReference type="ARBA" id="ARBA00001602"/>
    </source>
</evidence>
<feature type="binding site" evidence="7">
    <location>
        <begin position="198"/>
        <end position="199"/>
    </location>
    <ligand>
        <name>substrate</name>
    </ligand>
</feature>
<dbReference type="PANTHER" id="PTHR21198">
    <property type="entry name" value="GLUTAMATE RACEMASE"/>
    <property type="match status" value="1"/>
</dbReference>
<feature type="binding site" evidence="7">
    <location>
        <begin position="20"/>
        <end position="21"/>
    </location>
    <ligand>
        <name>substrate</name>
    </ligand>
</feature>
<dbReference type="InterPro" id="IPR001920">
    <property type="entry name" value="Asp/Glu_race"/>
</dbReference>
<dbReference type="OrthoDB" id="9801055at2"/>
<dbReference type="SUPFAM" id="SSF53681">
    <property type="entry name" value="Aspartate/glutamate racemase"/>
    <property type="match status" value="2"/>
</dbReference>
<dbReference type="PANTHER" id="PTHR21198:SF2">
    <property type="entry name" value="GLUTAMATE RACEMASE"/>
    <property type="match status" value="1"/>
</dbReference>
<dbReference type="AlphaFoldDB" id="A0A923HR90"/>
<comment type="function">
    <text evidence="7">Provides the (R)-glutamate required for cell wall biosynthesis.</text>
</comment>
<gene>
    <name evidence="7" type="primary">murI</name>
    <name evidence="8" type="ORF">GH810_03095</name>
</gene>
<evidence type="ECO:0000256" key="4">
    <source>
        <dbReference type="ARBA" id="ARBA00022984"/>
    </source>
</evidence>
<feature type="binding site" evidence="7">
    <location>
        <begin position="52"/>
        <end position="53"/>
    </location>
    <ligand>
        <name>substrate</name>
    </ligand>
</feature>
<dbReference type="Proteomes" id="UP000616595">
    <property type="component" value="Unassembled WGS sequence"/>
</dbReference>
<dbReference type="EMBL" id="WJBD01000002">
    <property type="protein sequence ID" value="MBC3887294.1"/>
    <property type="molecule type" value="Genomic_DNA"/>
</dbReference>
<accession>A0A923HR90</accession>
<feature type="binding site" evidence="7">
    <location>
        <begin position="84"/>
        <end position="85"/>
    </location>
    <ligand>
        <name>substrate</name>
    </ligand>
</feature>
<reference evidence="8" key="2">
    <citation type="submission" date="2020-10" db="EMBL/GenBank/DDBJ databases">
        <title>Comparative genomics of the Acetobacterium genus.</title>
        <authorList>
            <person name="Marshall C."/>
            <person name="May H."/>
            <person name="Norman S."/>
        </authorList>
    </citation>
    <scope>NUCLEOTIDE SEQUENCE</scope>
    <source>
        <strain evidence="8">DER-2019</strain>
    </source>
</reference>
<comment type="pathway">
    <text evidence="7">Cell wall biogenesis; peptidoglycan biosynthesis.</text>
</comment>
<dbReference type="Gene3D" id="3.40.50.1860">
    <property type="match status" value="2"/>
</dbReference>
<dbReference type="InterPro" id="IPR004391">
    <property type="entry name" value="Glu_race"/>
</dbReference>
<name>A0A923HR90_9FIRM</name>
<dbReference type="EC" id="5.1.1.3" evidence="2 7"/>
<dbReference type="InterPro" id="IPR015942">
    <property type="entry name" value="Asp/Glu/hydantoin_racemase"/>
</dbReference>
<keyword evidence="9" id="KW-1185">Reference proteome</keyword>
<evidence type="ECO:0000256" key="3">
    <source>
        <dbReference type="ARBA" id="ARBA00022960"/>
    </source>
</evidence>
<dbReference type="GO" id="GO:0008881">
    <property type="term" value="F:glutamate racemase activity"/>
    <property type="evidence" value="ECO:0007669"/>
    <property type="project" value="UniProtKB-UniRule"/>
</dbReference>
<dbReference type="GO" id="GO:0008360">
    <property type="term" value="P:regulation of cell shape"/>
    <property type="evidence" value="ECO:0007669"/>
    <property type="project" value="UniProtKB-KW"/>
</dbReference>
<dbReference type="InterPro" id="IPR033134">
    <property type="entry name" value="Asp/Glu_racemase_AS_2"/>
</dbReference>
<keyword evidence="5 7" id="KW-0413">Isomerase</keyword>
<evidence type="ECO:0000256" key="7">
    <source>
        <dbReference type="HAMAP-Rule" id="MF_00258"/>
    </source>
</evidence>
<evidence type="ECO:0000313" key="9">
    <source>
        <dbReference type="Proteomes" id="UP000616595"/>
    </source>
</evidence>
<comment type="catalytic activity">
    <reaction evidence="1 7">
        <text>L-glutamate = D-glutamate</text>
        <dbReference type="Rhea" id="RHEA:12813"/>
        <dbReference type="ChEBI" id="CHEBI:29985"/>
        <dbReference type="ChEBI" id="CHEBI:29986"/>
        <dbReference type="EC" id="5.1.1.3"/>
    </reaction>
</comment>
<feature type="active site" description="Proton donor/acceptor" evidence="7">
    <location>
        <position position="197"/>
    </location>
</feature>
<organism evidence="8 9">
    <name type="scientific">Acetobacterium paludosum</name>
    <dbReference type="NCBI Taxonomy" id="52693"/>
    <lineage>
        <taxon>Bacteria</taxon>
        <taxon>Bacillati</taxon>
        <taxon>Bacillota</taxon>
        <taxon>Clostridia</taxon>
        <taxon>Eubacteriales</taxon>
        <taxon>Eubacteriaceae</taxon>
        <taxon>Acetobacterium</taxon>
    </lineage>
</organism>
<dbReference type="Pfam" id="PF01177">
    <property type="entry name" value="Asp_Glu_race"/>
    <property type="match status" value="1"/>
</dbReference>
<keyword evidence="4 7" id="KW-0573">Peptidoglycan synthesis</keyword>
<keyword evidence="6 7" id="KW-0961">Cell wall biogenesis/degradation</keyword>